<evidence type="ECO:0000256" key="2">
    <source>
        <dbReference type="ARBA" id="ARBA00010260"/>
    </source>
</evidence>
<dbReference type="Pfam" id="PF01153">
    <property type="entry name" value="Glypican"/>
    <property type="match status" value="1"/>
</dbReference>
<dbReference type="GO" id="GO:0016477">
    <property type="term" value="P:cell migration"/>
    <property type="evidence" value="ECO:0007669"/>
    <property type="project" value="TreeGrafter"/>
</dbReference>
<evidence type="ECO:0000256" key="10">
    <source>
        <dbReference type="ARBA" id="ARBA00023288"/>
    </source>
</evidence>
<evidence type="ECO:0000256" key="1">
    <source>
        <dbReference type="ARBA" id="ARBA00004609"/>
    </source>
</evidence>
<reference evidence="14" key="1">
    <citation type="submission" date="2018-04" db="EMBL/GenBank/DDBJ databases">
        <title>Transcriptome of Schizaphis graminum biotype I.</title>
        <authorList>
            <person name="Scully E.D."/>
            <person name="Geib S.M."/>
            <person name="Palmer N.A."/>
            <person name="Koch K."/>
            <person name="Bradshaw J."/>
            <person name="Heng-Moss T."/>
            <person name="Sarath G."/>
        </authorList>
    </citation>
    <scope>NUCLEOTIDE SEQUENCE</scope>
</reference>
<comment type="function">
    <text evidence="12">Cell surface proteoglycan.</text>
</comment>
<dbReference type="EMBL" id="GGMR01000363">
    <property type="protein sequence ID" value="MBY12982.1"/>
    <property type="molecule type" value="Transcribed_RNA"/>
</dbReference>
<dbReference type="GO" id="GO:0005576">
    <property type="term" value="C:extracellular region"/>
    <property type="evidence" value="ECO:0007669"/>
    <property type="project" value="TreeGrafter"/>
</dbReference>
<dbReference type="PANTHER" id="PTHR10822:SF30">
    <property type="entry name" value="DALLY-LIKE, ISOFORM A"/>
    <property type="match status" value="1"/>
</dbReference>
<gene>
    <name evidence="14" type="primary">Gpc6_0</name>
    <name evidence="14" type="ORF">g.137650</name>
</gene>
<protein>
    <submittedName>
        <fullName evidence="14">Glypican-6</fullName>
    </submittedName>
</protein>
<accession>A0A2S2N7R1</accession>
<evidence type="ECO:0000256" key="8">
    <source>
        <dbReference type="ARBA" id="ARBA00023180"/>
    </source>
</evidence>
<keyword evidence="8" id="KW-0325">Glycoprotein</keyword>
<evidence type="ECO:0000256" key="5">
    <source>
        <dbReference type="ARBA" id="ARBA00022729"/>
    </source>
</evidence>
<dbReference type="GO" id="GO:1905475">
    <property type="term" value="P:regulation of protein localization to membrane"/>
    <property type="evidence" value="ECO:0007669"/>
    <property type="project" value="TreeGrafter"/>
</dbReference>
<evidence type="ECO:0000256" key="9">
    <source>
        <dbReference type="ARBA" id="ARBA00023207"/>
    </source>
</evidence>
<evidence type="ECO:0000256" key="7">
    <source>
        <dbReference type="ARBA" id="ARBA00023136"/>
    </source>
</evidence>
<evidence type="ECO:0000256" key="13">
    <source>
        <dbReference type="SAM" id="Phobius"/>
    </source>
</evidence>
<evidence type="ECO:0000256" key="4">
    <source>
        <dbReference type="ARBA" id="ARBA00022622"/>
    </source>
</evidence>
<dbReference type="GO" id="GO:0009966">
    <property type="term" value="P:regulation of signal transduction"/>
    <property type="evidence" value="ECO:0007669"/>
    <property type="project" value="InterPro"/>
</dbReference>
<name>A0A2S2N7R1_SCHGA</name>
<proteinExistence type="inferred from homology"/>
<evidence type="ECO:0000256" key="11">
    <source>
        <dbReference type="RuleBase" id="RU003518"/>
    </source>
</evidence>
<keyword evidence="4 12" id="KW-0336">GPI-anchor</keyword>
<keyword evidence="13" id="KW-1133">Transmembrane helix</keyword>
<comment type="subcellular location">
    <subcellularLocation>
        <location evidence="1 12">Cell membrane</location>
        <topology evidence="1 12">Lipid-anchor</topology>
        <topology evidence="1 12">GPI-anchor</topology>
    </subcellularLocation>
</comment>
<evidence type="ECO:0000256" key="6">
    <source>
        <dbReference type="ARBA" id="ARBA00022974"/>
    </source>
</evidence>
<keyword evidence="13" id="KW-0812">Transmembrane</keyword>
<dbReference type="PANTHER" id="PTHR10822">
    <property type="entry name" value="GLYPICAN"/>
    <property type="match status" value="1"/>
</dbReference>
<comment type="similarity">
    <text evidence="2 11">Belongs to the glypican family.</text>
</comment>
<evidence type="ECO:0000313" key="14">
    <source>
        <dbReference type="EMBL" id="MBY12982.1"/>
    </source>
</evidence>
<dbReference type="GO" id="GO:0009986">
    <property type="term" value="C:cell surface"/>
    <property type="evidence" value="ECO:0007669"/>
    <property type="project" value="TreeGrafter"/>
</dbReference>
<keyword evidence="3" id="KW-1003">Cell membrane</keyword>
<keyword evidence="10 12" id="KW-0449">Lipoprotein</keyword>
<sequence>MNGFYLIFSNYINLKITLNIITYTITIVFKCVLCINLSPQLLFMCIHIYYTIYFLLDFWGLLLILYLKVEYSYVFMTPFDYFIRRYLVCVSESMSEVAPFGDVPDKLSAPLKRSFVASRTYVQALKIASDILANINKMAPTQECLVGFTRMTQCPACRGLQDSKACNGYCLNVMKGCLAYHSQLDQDWNAFLDIMEKVKKRLLGPFNIELVVIPINVKISEGIMNFQENSQKVSQKVKDHFYYLPIVTRIVSKIKNNRSH</sequence>
<dbReference type="AlphaFoldDB" id="A0A2S2N7R1"/>
<keyword evidence="5" id="KW-0732">Signal</keyword>
<dbReference type="InterPro" id="IPR001863">
    <property type="entry name" value="Glypican"/>
</dbReference>
<keyword evidence="6 12" id="KW-0654">Proteoglycan</keyword>
<dbReference type="GO" id="GO:0045202">
    <property type="term" value="C:synapse"/>
    <property type="evidence" value="ECO:0007669"/>
    <property type="project" value="TreeGrafter"/>
</dbReference>
<evidence type="ECO:0000256" key="3">
    <source>
        <dbReference type="ARBA" id="ARBA00022475"/>
    </source>
</evidence>
<feature type="transmembrane region" description="Helical" evidence="13">
    <location>
        <begin position="48"/>
        <end position="67"/>
    </location>
</feature>
<dbReference type="GO" id="GO:0098552">
    <property type="term" value="C:side of membrane"/>
    <property type="evidence" value="ECO:0007669"/>
    <property type="project" value="UniProtKB-KW"/>
</dbReference>
<evidence type="ECO:0000256" key="12">
    <source>
        <dbReference type="RuleBase" id="RU003519"/>
    </source>
</evidence>
<keyword evidence="9 12" id="KW-0357">Heparan sulfate</keyword>
<organism evidence="14">
    <name type="scientific">Schizaphis graminum</name>
    <name type="common">Green bug aphid</name>
    <dbReference type="NCBI Taxonomy" id="13262"/>
    <lineage>
        <taxon>Eukaryota</taxon>
        <taxon>Metazoa</taxon>
        <taxon>Ecdysozoa</taxon>
        <taxon>Arthropoda</taxon>
        <taxon>Hexapoda</taxon>
        <taxon>Insecta</taxon>
        <taxon>Pterygota</taxon>
        <taxon>Neoptera</taxon>
        <taxon>Paraneoptera</taxon>
        <taxon>Hemiptera</taxon>
        <taxon>Sternorrhyncha</taxon>
        <taxon>Aphidomorpha</taxon>
        <taxon>Aphidoidea</taxon>
        <taxon>Aphididae</taxon>
        <taxon>Aphidini</taxon>
        <taxon>Schizaphis</taxon>
    </lineage>
</organism>
<keyword evidence="7 12" id="KW-0472">Membrane</keyword>
<dbReference type="GO" id="GO:0005886">
    <property type="term" value="C:plasma membrane"/>
    <property type="evidence" value="ECO:0007669"/>
    <property type="project" value="UniProtKB-SubCell"/>
</dbReference>